<dbReference type="InterPro" id="IPR042121">
    <property type="entry name" value="MutL_C_regsub"/>
</dbReference>
<evidence type="ECO:0000313" key="9">
    <source>
        <dbReference type="Proteomes" id="UP000003639"/>
    </source>
</evidence>
<dbReference type="InterPro" id="IPR036890">
    <property type="entry name" value="HATPase_C_sf"/>
</dbReference>
<evidence type="ECO:0000256" key="5">
    <source>
        <dbReference type="SAM" id="MobiDB-lite"/>
    </source>
</evidence>
<gene>
    <name evidence="4" type="primary">mutL</name>
    <name evidence="8" type="ORF">BACCAP_01325</name>
</gene>
<dbReference type="SUPFAM" id="SSF54211">
    <property type="entry name" value="Ribosomal protein S5 domain 2-like"/>
    <property type="match status" value="1"/>
</dbReference>
<dbReference type="FunFam" id="3.30.565.10:FF:000003">
    <property type="entry name" value="DNA mismatch repair endonuclease MutL"/>
    <property type="match status" value="1"/>
</dbReference>
<dbReference type="GO" id="GO:0030983">
    <property type="term" value="F:mismatched DNA binding"/>
    <property type="evidence" value="ECO:0007669"/>
    <property type="project" value="InterPro"/>
</dbReference>
<dbReference type="GO" id="GO:0006298">
    <property type="term" value="P:mismatch repair"/>
    <property type="evidence" value="ECO:0007669"/>
    <property type="project" value="UniProtKB-UniRule"/>
</dbReference>
<dbReference type="GO" id="GO:0032300">
    <property type="term" value="C:mismatch repair complex"/>
    <property type="evidence" value="ECO:0007669"/>
    <property type="project" value="InterPro"/>
</dbReference>
<dbReference type="HAMAP" id="MF_00149">
    <property type="entry name" value="DNA_mis_repair"/>
    <property type="match status" value="1"/>
</dbReference>
<dbReference type="InterPro" id="IPR042120">
    <property type="entry name" value="MutL_C_dimsub"/>
</dbReference>
<dbReference type="eggNOG" id="COG0323">
    <property type="taxonomic scope" value="Bacteria"/>
</dbReference>
<dbReference type="Gene3D" id="3.30.1370.100">
    <property type="entry name" value="MutL, C-terminal domain, regulatory subdomain"/>
    <property type="match status" value="1"/>
</dbReference>
<dbReference type="EMBL" id="AAXG02000010">
    <property type="protein sequence ID" value="EDN00559.1"/>
    <property type="molecule type" value="Genomic_DNA"/>
</dbReference>
<dbReference type="NCBIfam" id="TIGR00585">
    <property type="entry name" value="mutl"/>
    <property type="match status" value="1"/>
</dbReference>
<dbReference type="SUPFAM" id="SSF55874">
    <property type="entry name" value="ATPase domain of HSP90 chaperone/DNA topoisomerase II/histidine kinase"/>
    <property type="match status" value="1"/>
</dbReference>
<dbReference type="STRING" id="411467.BACCAP_01325"/>
<dbReference type="InterPro" id="IPR020568">
    <property type="entry name" value="Ribosomal_Su5_D2-typ_SF"/>
</dbReference>
<dbReference type="Proteomes" id="UP000003639">
    <property type="component" value="Unassembled WGS sequence"/>
</dbReference>
<reference evidence="8 9" key="1">
    <citation type="submission" date="2007-04" db="EMBL/GenBank/DDBJ databases">
        <authorList>
            <person name="Fulton L."/>
            <person name="Clifton S."/>
            <person name="Fulton B."/>
            <person name="Xu J."/>
            <person name="Minx P."/>
            <person name="Pepin K.H."/>
            <person name="Johnson M."/>
            <person name="Thiruvilangam P."/>
            <person name="Bhonagiri V."/>
            <person name="Nash W.E."/>
            <person name="Mardis E.R."/>
            <person name="Wilson R.K."/>
        </authorList>
    </citation>
    <scope>NUCLEOTIDE SEQUENCE [LARGE SCALE GENOMIC DNA]</scope>
    <source>
        <strain evidence="8 9">ATCC 29799</strain>
    </source>
</reference>
<dbReference type="CDD" id="cd16926">
    <property type="entry name" value="HATPase_MutL-MLH-PMS-like"/>
    <property type="match status" value="1"/>
</dbReference>
<keyword evidence="2 4" id="KW-0227">DNA damage</keyword>
<dbReference type="SMART" id="SM00853">
    <property type="entry name" value="MutL_C"/>
    <property type="match status" value="1"/>
</dbReference>
<dbReference type="InterPro" id="IPR002099">
    <property type="entry name" value="MutL/Mlh/PMS"/>
</dbReference>
<dbReference type="PANTHER" id="PTHR10073">
    <property type="entry name" value="DNA MISMATCH REPAIR PROTEIN MLH, PMS, MUTL"/>
    <property type="match status" value="1"/>
</dbReference>
<comment type="similarity">
    <text evidence="1 4">Belongs to the DNA mismatch repair MutL/HexB family.</text>
</comment>
<keyword evidence="9" id="KW-1185">Reference proteome</keyword>
<dbReference type="GO" id="GO:0005524">
    <property type="term" value="F:ATP binding"/>
    <property type="evidence" value="ECO:0007669"/>
    <property type="project" value="InterPro"/>
</dbReference>
<dbReference type="SMART" id="SM01340">
    <property type="entry name" value="DNA_mis_repair"/>
    <property type="match status" value="1"/>
</dbReference>
<dbReference type="AlphaFoldDB" id="A6NSZ6"/>
<evidence type="ECO:0000256" key="2">
    <source>
        <dbReference type="ARBA" id="ARBA00022763"/>
    </source>
</evidence>
<feature type="domain" description="DNA mismatch repair protein S5" evidence="7">
    <location>
        <begin position="215"/>
        <end position="333"/>
    </location>
</feature>
<proteinExistence type="inferred from homology"/>
<organism evidence="8 9">
    <name type="scientific">Pseudoflavonifractor capillosus ATCC 29799</name>
    <dbReference type="NCBI Taxonomy" id="411467"/>
    <lineage>
        <taxon>Bacteria</taxon>
        <taxon>Bacillati</taxon>
        <taxon>Bacillota</taxon>
        <taxon>Clostridia</taxon>
        <taxon>Eubacteriales</taxon>
        <taxon>Oscillospiraceae</taxon>
        <taxon>Pseudoflavonifractor</taxon>
    </lineage>
</organism>
<accession>A6NSZ6</accession>
<dbReference type="Pfam" id="PF01119">
    <property type="entry name" value="DNA_mis_repair"/>
    <property type="match status" value="1"/>
</dbReference>
<dbReference type="InterPro" id="IPR037198">
    <property type="entry name" value="MutL_C_sf"/>
</dbReference>
<evidence type="ECO:0000259" key="7">
    <source>
        <dbReference type="SMART" id="SM01340"/>
    </source>
</evidence>
<dbReference type="GO" id="GO:0016887">
    <property type="term" value="F:ATP hydrolysis activity"/>
    <property type="evidence" value="ECO:0007669"/>
    <property type="project" value="InterPro"/>
</dbReference>
<dbReference type="InterPro" id="IPR014721">
    <property type="entry name" value="Ribsml_uS5_D2-typ_fold_subgr"/>
</dbReference>
<comment type="function">
    <text evidence="4">This protein is involved in the repair of mismatches in DNA. It is required for dam-dependent methyl-directed DNA mismatch repair. May act as a 'molecular matchmaker', a protein that promotes the formation of a stable complex between two or more DNA-binding proteins in an ATP-dependent manner without itself being part of a final effector complex.</text>
</comment>
<dbReference type="Gene3D" id="3.30.565.10">
    <property type="entry name" value="Histidine kinase-like ATPase, C-terminal domain"/>
    <property type="match status" value="1"/>
</dbReference>
<evidence type="ECO:0000313" key="8">
    <source>
        <dbReference type="EMBL" id="EDN00559.1"/>
    </source>
</evidence>
<dbReference type="Pfam" id="PF13589">
    <property type="entry name" value="HATPase_c_3"/>
    <property type="match status" value="1"/>
</dbReference>
<dbReference type="Pfam" id="PF08676">
    <property type="entry name" value="MutL_C"/>
    <property type="match status" value="1"/>
</dbReference>
<reference evidence="8 9" key="2">
    <citation type="submission" date="2007-06" db="EMBL/GenBank/DDBJ databases">
        <title>Draft genome sequence of Pseudoflavonifractor capillosus ATCC 29799.</title>
        <authorList>
            <person name="Sudarsanam P."/>
            <person name="Ley R."/>
            <person name="Guruge J."/>
            <person name="Turnbaugh P.J."/>
            <person name="Mahowald M."/>
            <person name="Liep D."/>
            <person name="Gordon J."/>
        </authorList>
    </citation>
    <scope>NUCLEOTIDE SEQUENCE [LARGE SCALE GENOMIC DNA]</scope>
    <source>
        <strain evidence="8 9">ATCC 29799</strain>
    </source>
</reference>
<dbReference type="CDD" id="cd00782">
    <property type="entry name" value="MutL_Trans"/>
    <property type="match status" value="1"/>
</dbReference>
<protein>
    <recommendedName>
        <fullName evidence="4">DNA mismatch repair protein MutL</fullName>
    </recommendedName>
</protein>
<evidence type="ECO:0000256" key="3">
    <source>
        <dbReference type="ARBA" id="ARBA00023204"/>
    </source>
</evidence>
<dbReference type="Gene3D" id="3.30.1540.20">
    <property type="entry name" value="MutL, C-terminal domain, dimerisation subdomain"/>
    <property type="match status" value="1"/>
</dbReference>
<dbReference type="PANTHER" id="PTHR10073:SF12">
    <property type="entry name" value="DNA MISMATCH REPAIR PROTEIN MLH1"/>
    <property type="match status" value="1"/>
</dbReference>
<dbReference type="SUPFAM" id="SSF118116">
    <property type="entry name" value="DNA mismatch repair protein MutL"/>
    <property type="match status" value="1"/>
</dbReference>
<dbReference type="InterPro" id="IPR014790">
    <property type="entry name" value="MutL_C"/>
</dbReference>
<dbReference type="PROSITE" id="PS00058">
    <property type="entry name" value="DNA_MISMATCH_REPAIR_1"/>
    <property type="match status" value="1"/>
</dbReference>
<evidence type="ECO:0000259" key="6">
    <source>
        <dbReference type="SMART" id="SM00853"/>
    </source>
</evidence>
<feature type="domain" description="MutL C-terminal dimerisation" evidence="6">
    <location>
        <begin position="502"/>
        <end position="642"/>
    </location>
</feature>
<keyword evidence="3 4" id="KW-0234">DNA repair</keyword>
<sequence>MEKEFRMPHIQQLDPHVADLIAAGEVVERPASVVKELVENAIDAGAETVTVEIQRGGMSLIRVTDNGCGIAADEAETAFLRHATSKIRTEHDLEAIGTLGFRGEALAAIAAVSRVDLLTRTAEEDLGAALSLEGGEVVSREEAGCPVGTTMVVRDLFFNTPARLKFMKKDAAEGAAVFAMVQRLALAHPEVSMKFLRDGKQELLTPGDGQMKSAVYSVLGRDLALGLIEVKGSGEDMTVTGFTSLPACCRPTRGYQHFFVNGRYVKSRTMMAALEEAYQNQKMVGKFPACVLHLTCRLSGVDVNVHPTKQEVKFGNERQVFSAVYYAVLSALEGDKSHVQAQVGRPAGRLAPSAGHDTVTPNQTTFRTMTAQEYRQSTAGTKSGLSLHDFAAPKAAAPAAPVSRPKPEMRPTESRPIVQAPVREIPRPMPEQPVIRPEKPAEIVTPAPEKAPAPIPEEKMILPEPVELPEEKPVPPVQEVSEPEVQPEPVPQQPQEEIPWRVAGEVLNTYIIVEQGDKVLLIDKHAAHERMNFDKLKAQGYQPMVQNLLTPAVFTPPAEEGAVLLQNLPLLSQFGFDAEDFGGGAIIVRAAPGDVDAEDVPATLEEIAAKLLTTGRANPDAARDELMHTMACKAAIKGGQKNGPQELEKVAGAVMRGEVKYCPHGRPVAIELTRGQLEKQFKRA</sequence>
<evidence type="ECO:0000256" key="4">
    <source>
        <dbReference type="HAMAP-Rule" id="MF_00149"/>
    </source>
</evidence>
<dbReference type="InterPro" id="IPR013507">
    <property type="entry name" value="DNA_mismatch_S5_2-like"/>
</dbReference>
<feature type="region of interest" description="Disordered" evidence="5">
    <location>
        <begin position="395"/>
        <end position="414"/>
    </location>
</feature>
<dbReference type="InterPro" id="IPR038973">
    <property type="entry name" value="MutL/Mlh/Pms-like"/>
</dbReference>
<evidence type="ECO:0000256" key="1">
    <source>
        <dbReference type="ARBA" id="ARBA00006082"/>
    </source>
</evidence>
<dbReference type="Gene3D" id="3.30.230.10">
    <property type="match status" value="1"/>
</dbReference>
<name>A6NSZ6_9FIRM</name>
<dbReference type="GO" id="GO:0140664">
    <property type="term" value="F:ATP-dependent DNA damage sensor activity"/>
    <property type="evidence" value="ECO:0007669"/>
    <property type="project" value="InterPro"/>
</dbReference>
<dbReference type="InterPro" id="IPR014762">
    <property type="entry name" value="DNA_mismatch_repair_CS"/>
</dbReference>
<comment type="caution">
    <text evidence="8">The sequence shown here is derived from an EMBL/GenBank/DDBJ whole genome shotgun (WGS) entry which is preliminary data.</text>
</comment>
<dbReference type="InterPro" id="IPR020667">
    <property type="entry name" value="DNA_mismatch_repair_MutL"/>
</dbReference>